<organism evidence="2 3">
    <name type="scientific">Sphingobacterium yanglingense</name>
    <dbReference type="NCBI Taxonomy" id="1437280"/>
    <lineage>
        <taxon>Bacteria</taxon>
        <taxon>Pseudomonadati</taxon>
        <taxon>Bacteroidota</taxon>
        <taxon>Sphingobacteriia</taxon>
        <taxon>Sphingobacteriales</taxon>
        <taxon>Sphingobacteriaceae</taxon>
        <taxon>Sphingobacterium</taxon>
    </lineage>
</organism>
<keyword evidence="2" id="KW-0808">Transferase</keyword>
<dbReference type="OrthoDB" id="9811523at2"/>
<dbReference type="PROSITE" id="PS51186">
    <property type="entry name" value="GNAT"/>
    <property type="match status" value="1"/>
</dbReference>
<dbReference type="PANTHER" id="PTHR43441">
    <property type="entry name" value="RIBOSOMAL-PROTEIN-SERINE ACETYLTRANSFERASE"/>
    <property type="match status" value="1"/>
</dbReference>
<dbReference type="Pfam" id="PF13302">
    <property type="entry name" value="Acetyltransf_3"/>
    <property type="match status" value="1"/>
</dbReference>
<dbReference type="Proteomes" id="UP000295292">
    <property type="component" value="Unassembled WGS sequence"/>
</dbReference>
<dbReference type="InterPro" id="IPR000182">
    <property type="entry name" value="GNAT_dom"/>
</dbReference>
<evidence type="ECO:0000313" key="2">
    <source>
        <dbReference type="EMBL" id="TDQ79358.1"/>
    </source>
</evidence>
<dbReference type="PANTHER" id="PTHR43441:SF11">
    <property type="entry name" value="RIBOSOMAL-PROTEIN-SERINE ACETYLTRANSFERASE"/>
    <property type="match status" value="1"/>
</dbReference>
<dbReference type="AlphaFoldDB" id="A0A4R6WKQ3"/>
<dbReference type="GO" id="GO:1990189">
    <property type="term" value="F:protein N-terminal-serine acetyltransferase activity"/>
    <property type="evidence" value="ECO:0007669"/>
    <property type="project" value="TreeGrafter"/>
</dbReference>
<name>A0A4R6WKQ3_9SPHI</name>
<proteinExistence type="predicted"/>
<feature type="domain" description="N-acetyltransferase" evidence="1">
    <location>
        <begin position="17"/>
        <end position="187"/>
    </location>
</feature>
<dbReference type="InterPro" id="IPR051908">
    <property type="entry name" value="Ribosomal_N-acetyltransferase"/>
</dbReference>
<dbReference type="GO" id="GO:0005737">
    <property type="term" value="C:cytoplasm"/>
    <property type="evidence" value="ECO:0007669"/>
    <property type="project" value="TreeGrafter"/>
</dbReference>
<gene>
    <name evidence="2" type="ORF">CLV99_0795</name>
</gene>
<dbReference type="SUPFAM" id="SSF55729">
    <property type="entry name" value="Acyl-CoA N-acyltransferases (Nat)"/>
    <property type="match status" value="1"/>
</dbReference>
<sequence>MTYNSSIPSIIRLSEEIDLRISSPDQAEALIQAIENNRTYLGEFLPWVPYMNTLSDSITYLTQSQVNCAAGTELSYNVYKNNTLIGRIGIHQIDRSNNNASIGYWLSEGAQGNGIITTCCTTLIDIGFEQLDFHRLEILTATHNRKSSAIPIRLGFFHEGIMRQVERHGNQYFDLNIFSILKEEWKEICKQNI</sequence>
<dbReference type="RefSeq" id="WP_133583158.1">
    <property type="nucleotide sequence ID" value="NZ_SNYV01000011.1"/>
</dbReference>
<protein>
    <submittedName>
        <fullName evidence="2">Ribosomal-protein-serine acetyltransferase</fullName>
    </submittedName>
</protein>
<dbReference type="Gene3D" id="3.40.630.30">
    <property type="match status" value="1"/>
</dbReference>
<evidence type="ECO:0000313" key="3">
    <source>
        <dbReference type="Proteomes" id="UP000295292"/>
    </source>
</evidence>
<dbReference type="InterPro" id="IPR016181">
    <property type="entry name" value="Acyl_CoA_acyltransferase"/>
</dbReference>
<evidence type="ECO:0000259" key="1">
    <source>
        <dbReference type="PROSITE" id="PS51186"/>
    </source>
</evidence>
<comment type="caution">
    <text evidence="2">The sequence shown here is derived from an EMBL/GenBank/DDBJ whole genome shotgun (WGS) entry which is preliminary data.</text>
</comment>
<dbReference type="EMBL" id="SNYV01000011">
    <property type="protein sequence ID" value="TDQ79358.1"/>
    <property type="molecule type" value="Genomic_DNA"/>
</dbReference>
<keyword evidence="3" id="KW-1185">Reference proteome</keyword>
<dbReference type="GO" id="GO:0008999">
    <property type="term" value="F:protein-N-terminal-alanine acetyltransferase activity"/>
    <property type="evidence" value="ECO:0007669"/>
    <property type="project" value="TreeGrafter"/>
</dbReference>
<reference evidence="2 3" key="1">
    <citation type="submission" date="2019-03" db="EMBL/GenBank/DDBJ databases">
        <title>Genomic Encyclopedia of Archaeal and Bacterial Type Strains, Phase II (KMG-II): from individual species to whole genera.</title>
        <authorList>
            <person name="Goeker M."/>
        </authorList>
    </citation>
    <scope>NUCLEOTIDE SEQUENCE [LARGE SCALE GENOMIC DNA]</scope>
    <source>
        <strain evidence="2 3">DSM 28353</strain>
    </source>
</reference>
<accession>A0A4R6WKQ3</accession>